<name>A0A9D4C3P5_DREPO</name>
<evidence type="ECO:0000313" key="2">
    <source>
        <dbReference type="Proteomes" id="UP000828390"/>
    </source>
</evidence>
<sequence>MVTDCLAAQLSSAEIMVFGVGPFQSVKVFLDCNKKPSETGDAPQRFFVTILHYIFNKRKRLEGHYFGQNIRISSR</sequence>
<dbReference type="AlphaFoldDB" id="A0A9D4C3P5"/>
<comment type="caution">
    <text evidence="1">The sequence shown here is derived from an EMBL/GenBank/DDBJ whole genome shotgun (WGS) entry which is preliminary data.</text>
</comment>
<organism evidence="1 2">
    <name type="scientific">Dreissena polymorpha</name>
    <name type="common">Zebra mussel</name>
    <name type="synonym">Mytilus polymorpha</name>
    <dbReference type="NCBI Taxonomy" id="45954"/>
    <lineage>
        <taxon>Eukaryota</taxon>
        <taxon>Metazoa</taxon>
        <taxon>Spiralia</taxon>
        <taxon>Lophotrochozoa</taxon>
        <taxon>Mollusca</taxon>
        <taxon>Bivalvia</taxon>
        <taxon>Autobranchia</taxon>
        <taxon>Heteroconchia</taxon>
        <taxon>Euheterodonta</taxon>
        <taxon>Imparidentia</taxon>
        <taxon>Neoheterodontei</taxon>
        <taxon>Myida</taxon>
        <taxon>Dreissenoidea</taxon>
        <taxon>Dreissenidae</taxon>
        <taxon>Dreissena</taxon>
    </lineage>
</organism>
<protein>
    <submittedName>
        <fullName evidence="1">Uncharacterized protein</fullName>
    </submittedName>
</protein>
<dbReference type="Proteomes" id="UP000828390">
    <property type="component" value="Unassembled WGS sequence"/>
</dbReference>
<gene>
    <name evidence="1" type="ORF">DPMN_059546</name>
</gene>
<accession>A0A9D4C3P5</accession>
<proteinExistence type="predicted"/>
<dbReference type="EMBL" id="JAIWYP010000013">
    <property type="protein sequence ID" value="KAH3716817.1"/>
    <property type="molecule type" value="Genomic_DNA"/>
</dbReference>
<keyword evidence="2" id="KW-1185">Reference proteome</keyword>
<evidence type="ECO:0000313" key="1">
    <source>
        <dbReference type="EMBL" id="KAH3716817.1"/>
    </source>
</evidence>
<reference evidence="1" key="2">
    <citation type="submission" date="2020-11" db="EMBL/GenBank/DDBJ databases">
        <authorList>
            <person name="McCartney M.A."/>
            <person name="Auch B."/>
            <person name="Kono T."/>
            <person name="Mallez S."/>
            <person name="Becker A."/>
            <person name="Gohl D.M."/>
            <person name="Silverstein K.A.T."/>
            <person name="Koren S."/>
            <person name="Bechman K.B."/>
            <person name="Herman A."/>
            <person name="Abrahante J.E."/>
            <person name="Garbe J."/>
        </authorList>
    </citation>
    <scope>NUCLEOTIDE SEQUENCE</scope>
    <source>
        <strain evidence="1">Duluth1</strain>
        <tissue evidence="1">Whole animal</tissue>
    </source>
</reference>
<reference evidence="1" key="1">
    <citation type="journal article" date="2019" name="bioRxiv">
        <title>The Genome of the Zebra Mussel, Dreissena polymorpha: A Resource for Invasive Species Research.</title>
        <authorList>
            <person name="McCartney M.A."/>
            <person name="Auch B."/>
            <person name="Kono T."/>
            <person name="Mallez S."/>
            <person name="Zhang Y."/>
            <person name="Obille A."/>
            <person name="Becker A."/>
            <person name="Abrahante J.E."/>
            <person name="Garbe J."/>
            <person name="Badalamenti J.P."/>
            <person name="Herman A."/>
            <person name="Mangelson H."/>
            <person name="Liachko I."/>
            <person name="Sullivan S."/>
            <person name="Sone E.D."/>
            <person name="Koren S."/>
            <person name="Silverstein K.A.T."/>
            <person name="Beckman K.B."/>
            <person name="Gohl D.M."/>
        </authorList>
    </citation>
    <scope>NUCLEOTIDE SEQUENCE</scope>
    <source>
        <strain evidence="1">Duluth1</strain>
        <tissue evidence="1">Whole animal</tissue>
    </source>
</reference>